<sequence length="270" mass="29041">MQAFIPTAPHRLDAYRLRRPATSPRNGLQAARAEHSGGSTVDWRSFRARLVQTEQTTTPAGEPSTKEWAHEVPFVEAGCLLIASPEHFVGEHSCSFFANSVVLVLTHHSDKGTVGVILNRPVAAAVSEPRLRGAVSAAPAPLYLGGPVALDSLLALHNDASIPGAGQVVDGVATSGVAEVLSRIERGQMNVDSCRFFCGYSGWSPGQLQEEVDSGVWYTCASCTELVTEKGLHRDDYLTKKLLKLMGGRFTQIGERLDNENPGTGWKFGS</sequence>
<dbReference type="OrthoDB" id="5831at2759"/>
<dbReference type="Pfam" id="PF02622">
    <property type="entry name" value="DUF179"/>
    <property type="match status" value="1"/>
</dbReference>
<organism evidence="1 2">
    <name type="scientific">Chondrus crispus</name>
    <name type="common">Carrageen Irish moss</name>
    <name type="synonym">Polymorpha crispa</name>
    <dbReference type="NCBI Taxonomy" id="2769"/>
    <lineage>
        <taxon>Eukaryota</taxon>
        <taxon>Rhodophyta</taxon>
        <taxon>Florideophyceae</taxon>
        <taxon>Rhodymeniophycidae</taxon>
        <taxon>Gigartinales</taxon>
        <taxon>Gigartinaceae</taxon>
        <taxon>Chondrus</taxon>
    </lineage>
</organism>
<dbReference type="GeneID" id="17317954"/>
<accession>R7QN66</accession>
<dbReference type="SUPFAM" id="SSF143456">
    <property type="entry name" value="VC0467-like"/>
    <property type="match status" value="1"/>
</dbReference>
<dbReference type="PhylomeDB" id="R7QN66"/>
<dbReference type="PANTHER" id="PTHR31984:SF17">
    <property type="entry name" value="TRANSCRIPTIONAL REGULATOR"/>
    <property type="match status" value="1"/>
</dbReference>
<protein>
    <submittedName>
        <fullName evidence="1">Uncharacterized protein</fullName>
    </submittedName>
</protein>
<evidence type="ECO:0000313" key="2">
    <source>
        <dbReference type="Proteomes" id="UP000012073"/>
    </source>
</evidence>
<dbReference type="EMBL" id="HG002094">
    <property type="protein sequence ID" value="CDF39947.1"/>
    <property type="molecule type" value="Genomic_DNA"/>
</dbReference>
<proteinExistence type="predicted"/>
<dbReference type="Gramene" id="CDF39947">
    <property type="protein sequence ID" value="CDF39947"/>
    <property type="gene ID" value="CHC_T00006905001"/>
</dbReference>
<dbReference type="PANTHER" id="PTHR31984">
    <property type="entry name" value="TRANSPORTER, PUTATIVE (DUF179)-RELATED"/>
    <property type="match status" value="1"/>
</dbReference>
<dbReference type="AlphaFoldDB" id="R7QN66"/>
<dbReference type="Gene3D" id="3.40.1740.10">
    <property type="entry name" value="VC0467-like"/>
    <property type="match status" value="1"/>
</dbReference>
<keyword evidence="2" id="KW-1185">Reference proteome</keyword>
<dbReference type="OMA" id="KHMKPSN"/>
<evidence type="ECO:0000313" key="1">
    <source>
        <dbReference type="EMBL" id="CDF39947.1"/>
    </source>
</evidence>
<name>R7QN66_CHOCR</name>
<dbReference type="STRING" id="2769.R7QN66"/>
<dbReference type="RefSeq" id="XP_005710241.1">
    <property type="nucleotide sequence ID" value="XM_005710184.1"/>
</dbReference>
<reference evidence="2" key="1">
    <citation type="journal article" date="2013" name="Proc. Natl. Acad. Sci. U.S.A.">
        <title>Genome structure and metabolic features in the red seaweed Chondrus crispus shed light on evolution of the Archaeplastida.</title>
        <authorList>
            <person name="Collen J."/>
            <person name="Porcel B."/>
            <person name="Carre W."/>
            <person name="Ball S.G."/>
            <person name="Chaparro C."/>
            <person name="Tonon T."/>
            <person name="Barbeyron T."/>
            <person name="Michel G."/>
            <person name="Noel B."/>
            <person name="Valentin K."/>
            <person name="Elias M."/>
            <person name="Artiguenave F."/>
            <person name="Arun A."/>
            <person name="Aury J.M."/>
            <person name="Barbosa-Neto J.F."/>
            <person name="Bothwell J.H."/>
            <person name="Bouget F.Y."/>
            <person name="Brillet L."/>
            <person name="Cabello-Hurtado F."/>
            <person name="Capella-Gutierrez S."/>
            <person name="Charrier B."/>
            <person name="Cladiere L."/>
            <person name="Cock J.M."/>
            <person name="Coelho S.M."/>
            <person name="Colleoni C."/>
            <person name="Czjzek M."/>
            <person name="Da Silva C."/>
            <person name="Delage L."/>
            <person name="Denoeud F."/>
            <person name="Deschamps P."/>
            <person name="Dittami S.M."/>
            <person name="Gabaldon T."/>
            <person name="Gachon C.M."/>
            <person name="Groisillier A."/>
            <person name="Herve C."/>
            <person name="Jabbari K."/>
            <person name="Katinka M."/>
            <person name="Kloareg B."/>
            <person name="Kowalczyk N."/>
            <person name="Labadie K."/>
            <person name="Leblanc C."/>
            <person name="Lopez P.J."/>
            <person name="McLachlan D.H."/>
            <person name="Meslet-Cladiere L."/>
            <person name="Moustafa A."/>
            <person name="Nehr Z."/>
            <person name="Nyvall Collen P."/>
            <person name="Panaud O."/>
            <person name="Partensky F."/>
            <person name="Poulain J."/>
            <person name="Rensing S.A."/>
            <person name="Rousvoal S."/>
            <person name="Samson G."/>
            <person name="Symeonidi A."/>
            <person name="Weissenbach J."/>
            <person name="Zambounis A."/>
            <person name="Wincker P."/>
            <person name="Boyen C."/>
        </authorList>
    </citation>
    <scope>NUCLEOTIDE SEQUENCE [LARGE SCALE GENOMIC DNA]</scope>
    <source>
        <strain evidence="2">cv. Stackhouse</strain>
    </source>
</reference>
<gene>
    <name evidence="1" type="ORF">CHC_T00006905001</name>
</gene>
<dbReference type="KEGG" id="ccp:CHC_T00006905001"/>
<dbReference type="InterPro" id="IPR003774">
    <property type="entry name" value="AlgH-like"/>
</dbReference>
<dbReference type="Proteomes" id="UP000012073">
    <property type="component" value="Unassembled WGS sequence"/>
</dbReference>